<evidence type="ECO:0000313" key="3">
    <source>
        <dbReference type="EMBL" id="MCG9973171.1"/>
    </source>
</evidence>
<dbReference type="RefSeq" id="WP_240100551.1">
    <property type="nucleotide sequence ID" value="NZ_JAJSON010000028.1"/>
</dbReference>
<sequence>MENITYSEVKFWRKGNGKTNSFVRCLAIIFIILLFPLITIAQTHPYGFLDGNVLNDDGKLDWQNVYTNTGLPAGSISTGIQFDRELPDDIFTGGSTKDHLPISGWLNKLQDGSSSDKTNILQAGAILIEGRIYFFGNRFSNEGATNIGFWFFKDDVNILNGTFDGEHEVGDLLVVAEISKGGTVGKIAAYEWKGSAANGGNVPSSAKSLIKIVDEEHPQPNLLAAVVNAGNVSTPWDYQAKGEPIANVMPPITFFEGFINVADLPLNNACFSSFLVETRASFSLTSILEDFVGSNFNVQPLVSIDDIADCESEFPRELVATPTGGIPPLNYEWKKDGVIIPDEDGASIMVSEEGTYSVTVTGSGVGGIGTCTSEADTATVTIYENPDLTNQTDEFCEDAEGSGKVDDIDLTGYEAAIGIPGGSSGTWYVGDGTGGALVSDATDVDGVTNGAIYTVSYTDENTCTSTAKVTFTINDLPDLTDQTDQFCEDPEDSGSVDDIDLTSYEAAIGIPGGSSGTWYVGDGTGGALVSDPSDVDGVTDGSIYTVSYTDDNTCTNTAKITFTIYDLPDLTDQTDDFCEDAEDSGKIDNIDLTGYESAIGIPGGSSVTWYEGDGTGGAEVSDAADIDGVTNGAIYTVSFSDGNSCTNTAKVTFTINALPEVNILEPPSDPVCSSDVDPSLGLVFLGSPSGGTWSGDVDTNGNFVPDLSESTQTIRYDYTDGNGCSNYDEITFEYEDQPQDDIFEATYCVPDAGLVDLSIYVPADATNVEYSGNGVDSNGNFTGNSAGVYLINITYNVPAHICRLGASISITLENCVVDEGCTLGYWKEHTDRWCDAYVTCDRYGDIFTSAPSAIANYSLLEVLNLGGGGIYNLGRQSVAALLNTCSSEVGFAYSDTETLIADVNDAFTSDEAGAFGIYLDGLNQAGCPLGGTSATTAPSSPECDVTGSGFALSTSLVSGFSVAPVPFVDQLNVQYHFDYVSDVNIQFFNFSGQLLQNFKFLGVTSGDISELNVGSLVSPGQTYIIKVNTDKESFSKTIISSE</sequence>
<dbReference type="EMBL" id="JAJSON010000028">
    <property type="protein sequence ID" value="MCG9973171.1"/>
    <property type="molecule type" value="Genomic_DNA"/>
</dbReference>
<keyword evidence="4" id="KW-1185">Reference proteome</keyword>
<evidence type="ECO:0000256" key="2">
    <source>
        <dbReference type="SAM" id="Phobius"/>
    </source>
</evidence>
<accession>A0A9X2A8Q5</accession>
<feature type="transmembrane region" description="Helical" evidence="2">
    <location>
        <begin position="21"/>
        <end position="41"/>
    </location>
</feature>
<reference evidence="3" key="1">
    <citation type="submission" date="2021-12" db="EMBL/GenBank/DDBJ databases">
        <title>Description of Gramella crocea sp. nov., a new bacterium isolated from activated sludge.</title>
        <authorList>
            <person name="Zhang X."/>
        </authorList>
    </citation>
    <scope>NUCLEOTIDE SEQUENCE</scope>
    <source>
        <strain evidence="3">YB25</strain>
    </source>
</reference>
<keyword evidence="2" id="KW-0812">Transmembrane</keyword>
<evidence type="ECO:0000313" key="4">
    <source>
        <dbReference type="Proteomes" id="UP001139344"/>
    </source>
</evidence>
<evidence type="ECO:0000256" key="1">
    <source>
        <dbReference type="ARBA" id="ARBA00022729"/>
    </source>
</evidence>
<dbReference type="NCBIfam" id="TIGR04183">
    <property type="entry name" value="Por_Secre_tail"/>
    <property type="match status" value="1"/>
</dbReference>
<name>A0A9X2A8Q5_9FLAO</name>
<proteinExistence type="predicted"/>
<keyword evidence="1" id="KW-0732">Signal</keyword>
<keyword evidence="2" id="KW-1133">Transmembrane helix</keyword>
<gene>
    <name evidence="3" type="ORF">LU635_16085</name>
</gene>
<keyword evidence="2" id="KW-0472">Membrane</keyword>
<dbReference type="Proteomes" id="UP001139344">
    <property type="component" value="Unassembled WGS sequence"/>
</dbReference>
<organism evidence="3 4">
    <name type="scientific">Christiangramia crocea</name>
    <dbReference type="NCBI Taxonomy" id="2904124"/>
    <lineage>
        <taxon>Bacteria</taxon>
        <taxon>Pseudomonadati</taxon>
        <taxon>Bacteroidota</taxon>
        <taxon>Flavobacteriia</taxon>
        <taxon>Flavobacteriales</taxon>
        <taxon>Flavobacteriaceae</taxon>
        <taxon>Christiangramia</taxon>
    </lineage>
</organism>
<dbReference type="InterPro" id="IPR026444">
    <property type="entry name" value="Secre_tail"/>
</dbReference>
<comment type="caution">
    <text evidence="3">The sequence shown here is derived from an EMBL/GenBank/DDBJ whole genome shotgun (WGS) entry which is preliminary data.</text>
</comment>
<dbReference type="AlphaFoldDB" id="A0A9X2A8Q5"/>
<protein>
    <submittedName>
        <fullName evidence="3">T9SS type A sorting domain-containing protein</fullName>
    </submittedName>
</protein>